<proteinExistence type="inferred from homology"/>
<sequence length="360" mass="38852">MSEIPQRFTGQAAMEKQNEENFDLKEWAYTPRAFTEDDVVIKVECCGICGSDLHTITCGWSPRVAFPAIVGHEIVGKVIRAGSKSGHKLGDRVGFGAQCNSCRKCPNCARGLENYCLFGNVGTYQGKTGDKTQPVTQGGYADFYQGPGHFAIPIPDAIEPEVAAPMLCAGVTVYSPLKNYGAGPGKRVGIVGIGGLGHLALQFSKALGAETWAISHSERKKDDALKLGAVGFIATKDEKSVLKKHLASFDLLLVTSNQDDMPLRKLYLPLLKPYGNCIMVGLPNSGLPAPGGSLFGKSVSASGIGSPQELKDMFDLAVQKNVRTWIEKRPMGQATQAVQDMHEGKARYRYVLVNDDRSKL</sequence>
<comment type="similarity">
    <text evidence="5">Belongs to the zinc-containing alcohol dehydrogenase family.</text>
</comment>
<evidence type="ECO:0000256" key="3">
    <source>
        <dbReference type="ARBA" id="ARBA00022833"/>
    </source>
</evidence>
<evidence type="ECO:0000313" key="8">
    <source>
        <dbReference type="Proteomes" id="UP000002748"/>
    </source>
</evidence>
<evidence type="ECO:0000256" key="5">
    <source>
        <dbReference type="RuleBase" id="RU361277"/>
    </source>
</evidence>
<dbReference type="PROSITE" id="PS00059">
    <property type="entry name" value="ADH_ZINC"/>
    <property type="match status" value="1"/>
</dbReference>
<evidence type="ECO:0000259" key="6">
    <source>
        <dbReference type="SMART" id="SM00829"/>
    </source>
</evidence>
<dbReference type="InterPro" id="IPR036291">
    <property type="entry name" value="NAD(P)-bd_dom_sf"/>
</dbReference>
<keyword evidence="3 5" id="KW-0862">Zinc</keyword>
<dbReference type="PANTHER" id="PTHR42683">
    <property type="entry name" value="ALDEHYDE REDUCTASE"/>
    <property type="match status" value="1"/>
</dbReference>
<dbReference type="SUPFAM" id="SSF51735">
    <property type="entry name" value="NAD(P)-binding Rossmann-fold domains"/>
    <property type="match status" value="1"/>
</dbReference>
<comment type="caution">
    <text evidence="7">The sequence shown here is derived from an EMBL/GenBank/DDBJ whole genome shotgun (WGS) entry which is preliminary data.</text>
</comment>
<comment type="cofactor">
    <cofactor evidence="1 5">
        <name>Zn(2+)</name>
        <dbReference type="ChEBI" id="CHEBI:29105"/>
    </cofactor>
</comment>
<protein>
    <submittedName>
        <fullName evidence="7">Dehydrogenase</fullName>
    </submittedName>
</protein>
<dbReference type="SMART" id="SM00829">
    <property type="entry name" value="PKS_ER"/>
    <property type="match status" value="1"/>
</dbReference>
<dbReference type="InterPro" id="IPR047109">
    <property type="entry name" value="CAD-like"/>
</dbReference>
<dbReference type="CDD" id="cd05283">
    <property type="entry name" value="CAD1"/>
    <property type="match status" value="1"/>
</dbReference>
<dbReference type="InterPro" id="IPR013154">
    <property type="entry name" value="ADH-like_N"/>
</dbReference>
<dbReference type="Proteomes" id="UP000002748">
    <property type="component" value="Unassembled WGS sequence"/>
</dbReference>
<feature type="domain" description="Enoyl reductase (ER)" evidence="6">
    <location>
        <begin position="20"/>
        <end position="352"/>
    </location>
</feature>
<reference evidence="7 8" key="1">
    <citation type="journal article" date="2012" name="Eukaryot. Cell">
        <title>Draft genome sequence of CBS 2479, the standard type strain of Trichosporon asahii.</title>
        <authorList>
            <person name="Yang R.Y."/>
            <person name="Li H.T."/>
            <person name="Zhu H."/>
            <person name="Zhou G.P."/>
            <person name="Wang M."/>
            <person name="Wang L."/>
        </authorList>
    </citation>
    <scope>NUCLEOTIDE SEQUENCE [LARGE SCALE GENOMIC DNA]</scope>
    <source>
        <strain evidence="8">ATCC 90039 / CBS 2479 / JCM 2466 / KCTC 7840 / NCYC 2677 / UAMH 7654</strain>
    </source>
</reference>
<dbReference type="Gene3D" id="3.90.180.10">
    <property type="entry name" value="Medium-chain alcohol dehydrogenases, catalytic domain"/>
    <property type="match status" value="1"/>
</dbReference>
<gene>
    <name evidence="7" type="ORF">A1Q1_03363</name>
</gene>
<dbReference type="GO" id="GO:0008270">
    <property type="term" value="F:zinc ion binding"/>
    <property type="evidence" value="ECO:0007669"/>
    <property type="project" value="InterPro"/>
</dbReference>
<dbReference type="OrthoDB" id="1879366at2759"/>
<dbReference type="Pfam" id="PF00107">
    <property type="entry name" value="ADH_zinc_N"/>
    <property type="match status" value="1"/>
</dbReference>
<dbReference type="VEuPathDB" id="FungiDB:A1Q1_03363"/>
<dbReference type="EMBL" id="ALBS01000022">
    <property type="protein sequence ID" value="EJT52561.1"/>
    <property type="molecule type" value="Genomic_DNA"/>
</dbReference>
<dbReference type="AlphaFoldDB" id="J5TSN4"/>
<keyword evidence="2 5" id="KW-0479">Metal-binding</keyword>
<dbReference type="GO" id="GO:0016616">
    <property type="term" value="F:oxidoreductase activity, acting on the CH-OH group of donors, NAD or NADP as acceptor"/>
    <property type="evidence" value="ECO:0007669"/>
    <property type="project" value="InterPro"/>
</dbReference>
<dbReference type="GeneID" id="25986876"/>
<accession>J5TSN4</accession>
<dbReference type="Gene3D" id="3.40.50.720">
    <property type="entry name" value="NAD(P)-binding Rossmann-like Domain"/>
    <property type="match status" value="1"/>
</dbReference>
<dbReference type="InterPro" id="IPR020843">
    <property type="entry name" value="ER"/>
</dbReference>
<dbReference type="SUPFAM" id="SSF50129">
    <property type="entry name" value="GroES-like"/>
    <property type="match status" value="1"/>
</dbReference>
<dbReference type="InterPro" id="IPR002328">
    <property type="entry name" value="ADH_Zn_CS"/>
</dbReference>
<evidence type="ECO:0000313" key="7">
    <source>
        <dbReference type="EMBL" id="EJT52561.1"/>
    </source>
</evidence>
<dbReference type="Pfam" id="PF08240">
    <property type="entry name" value="ADH_N"/>
    <property type="match status" value="1"/>
</dbReference>
<dbReference type="RefSeq" id="XP_014183700.1">
    <property type="nucleotide sequence ID" value="XM_014328225.1"/>
</dbReference>
<evidence type="ECO:0000256" key="2">
    <source>
        <dbReference type="ARBA" id="ARBA00022723"/>
    </source>
</evidence>
<dbReference type="KEGG" id="tasa:A1Q1_03363"/>
<keyword evidence="4" id="KW-0560">Oxidoreductase</keyword>
<evidence type="ECO:0000256" key="4">
    <source>
        <dbReference type="ARBA" id="ARBA00023002"/>
    </source>
</evidence>
<dbReference type="InterPro" id="IPR011032">
    <property type="entry name" value="GroES-like_sf"/>
</dbReference>
<dbReference type="FunFam" id="3.40.50.720:FF:000022">
    <property type="entry name" value="Cinnamyl alcohol dehydrogenase"/>
    <property type="match status" value="1"/>
</dbReference>
<name>J5TSN4_TRIAS</name>
<evidence type="ECO:0000256" key="1">
    <source>
        <dbReference type="ARBA" id="ARBA00001947"/>
    </source>
</evidence>
<dbReference type="HOGENOM" id="CLU_026673_20_2_1"/>
<dbReference type="InterPro" id="IPR013149">
    <property type="entry name" value="ADH-like_C"/>
</dbReference>
<organism evidence="7 8">
    <name type="scientific">Trichosporon asahii var. asahii (strain ATCC 90039 / CBS 2479 / JCM 2466 / KCTC 7840 / NBRC 103889/ NCYC 2677 / UAMH 7654)</name>
    <name type="common">Yeast</name>
    <dbReference type="NCBI Taxonomy" id="1186058"/>
    <lineage>
        <taxon>Eukaryota</taxon>
        <taxon>Fungi</taxon>
        <taxon>Dikarya</taxon>
        <taxon>Basidiomycota</taxon>
        <taxon>Agaricomycotina</taxon>
        <taxon>Tremellomycetes</taxon>
        <taxon>Trichosporonales</taxon>
        <taxon>Trichosporonaceae</taxon>
        <taxon>Trichosporon</taxon>
    </lineage>
</organism>